<comment type="subcellular location">
    <subcellularLocation>
        <location evidence="1">Cell membrane</location>
        <topology evidence="1">Multi-pass membrane protein</topology>
    </subcellularLocation>
</comment>
<feature type="transmembrane region" description="Helical" evidence="7">
    <location>
        <begin position="20"/>
        <end position="39"/>
    </location>
</feature>
<keyword evidence="6 7" id="KW-0472">Membrane</keyword>
<keyword evidence="12" id="KW-1185">Reference proteome</keyword>
<evidence type="ECO:0000256" key="3">
    <source>
        <dbReference type="ARBA" id="ARBA00022475"/>
    </source>
</evidence>
<comment type="caution">
    <text evidence="11">The sequence shown here is derived from an EMBL/GenBank/DDBJ whole genome shotgun (WGS) entry which is preliminary data.</text>
</comment>
<dbReference type="InterPro" id="IPR023408">
    <property type="entry name" value="MscS_beta-dom_sf"/>
</dbReference>
<dbReference type="SUPFAM" id="SSF82689">
    <property type="entry name" value="Mechanosensitive channel protein MscS (YggB), C-terminal domain"/>
    <property type="match status" value="1"/>
</dbReference>
<dbReference type="GO" id="GO:0008381">
    <property type="term" value="F:mechanosensitive monoatomic ion channel activity"/>
    <property type="evidence" value="ECO:0007669"/>
    <property type="project" value="UniProtKB-ARBA"/>
</dbReference>
<dbReference type="GO" id="GO:0005886">
    <property type="term" value="C:plasma membrane"/>
    <property type="evidence" value="ECO:0007669"/>
    <property type="project" value="UniProtKB-SubCell"/>
</dbReference>
<dbReference type="Pfam" id="PF21088">
    <property type="entry name" value="MS_channel_1st"/>
    <property type="match status" value="1"/>
</dbReference>
<evidence type="ECO:0000259" key="8">
    <source>
        <dbReference type="Pfam" id="PF00924"/>
    </source>
</evidence>
<evidence type="ECO:0000313" key="11">
    <source>
        <dbReference type="EMBL" id="MBQ0930772.1"/>
    </source>
</evidence>
<dbReference type="RefSeq" id="WP_210853770.1">
    <property type="nucleotide sequence ID" value="NZ_JAGQDD010000005.1"/>
</dbReference>
<sequence length="419" mass="44093">MTTDAAPSLQEFLNALTHPSAALELAVIAGCLGLAWALVRLLRGAAASAAPSVLFGRRLVDGLLFPVLALGLALAARRALVAADVHVAVFKIVIPVLVAFAVIRLAVRVLEAAFPTSRVVRVIERSISWLVWAGMVGWVTGLLPELLSAMEEIHWKMGGSTVSLRTLVEGTVSAGVVLIVALWISAAIEARLLSGASGENLSLRKVVANTVRALLVFVGLLVGLTAVGIDLTALSVLGGAMGVGIGLGLQKLAANYVSGFVILTERSLRIGDTVRVDNFEGRITDIAMRYTVIRSPGGREAIVPNEMLITQRVENSSLADPQVLLQTTVPVAYGTDLDALFPQIVAAVTQVPRVMAEPAPVVHLSAFAADGLELTVNFWITDLENGAGGVRSGVNLAILALLSRLGVEIPYPQRVIRQA</sequence>
<evidence type="ECO:0000256" key="6">
    <source>
        <dbReference type="ARBA" id="ARBA00023136"/>
    </source>
</evidence>
<evidence type="ECO:0000256" key="1">
    <source>
        <dbReference type="ARBA" id="ARBA00004651"/>
    </source>
</evidence>
<keyword evidence="5 7" id="KW-1133">Transmembrane helix</keyword>
<comment type="similarity">
    <text evidence="2">Belongs to the MscS (TC 1.A.23) family.</text>
</comment>
<feature type="domain" description="Mechanosensitive ion channel transmembrane helices 2/3" evidence="10">
    <location>
        <begin position="211"/>
        <end position="250"/>
    </location>
</feature>
<dbReference type="PANTHER" id="PTHR30347:SF1">
    <property type="entry name" value="MECHANOSENSITIVE CHANNEL MSCK"/>
    <property type="match status" value="1"/>
</dbReference>
<dbReference type="Pfam" id="PF21082">
    <property type="entry name" value="MS_channel_3rd"/>
    <property type="match status" value="1"/>
</dbReference>
<keyword evidence="4 7" id="KW-0812">Transmembrane</keyword>
<dbReference type="InterPro" id="IPR049278">
    <property type="entry name" value="MS_channel_C"/>
</dbReference>
<protein>
    <submittedName>
        <fullName evidence="11">Mechanosensitive ion channel</fullName>
    </submittedName>
</protein>
<dbReference type="Proteomes" id="UP000676246">
    <property type="component" value="Unassembled WGS sequence"/>
</dbReference>
<dbReference type="EMBL" id="JAGQDD010000005">
    <property type="protein sequence ID" value="MBQ0930772.1"/>
    <property type="molecule type" value="Genomic_DNA"/>
</dbReference>
<dbReference type="SUPFAM" id="SSF50182">
    <property type="entry name" value="Sm-like ribonucleoproteins"/>
    <property type="match status" value="1"/>
</dbReference>
<feature type="domain" description="Mechanosensitive ion channel MscS C-terminal" evidence="9">
    <location>
        <begin position="327"/>
        <end position="409"/>
    </location>
</feature>
<dbReference type="Gene3D" id="3.30.70.100">
    <property type="match status" value="1"/>
</dbReference>
<evidence type="ECO:0000259" key="10">
    <source>
        <dbReference type="Pfam" id="PF21088"/>
    </source>
</evidence>
<feature type="transmembrane region" description="Helical" evidence="7">
    <location>
        <begin position="214"/>
        <end position="237"/>
    </location>
</feature>
<dbReference type="InterPro" id="IPR006685">
    <property type="entry name" value="MscS_channel_2nd"/>
</dbReference>
<dbReference type="Gene3D" id="2.30.30.60">
    <property type="match status" value="1"/>
</dbReference>
<name>A0A940Y6J8_9BURK</name>
<dbReference type="PANTHER" id="PTHR30347">
    <property type="entry name" value="POTASSIUM CHANNEL RELATED"/>
    <property type="match status" value="1"/>
</dbReference>
<dbReference type="SUPFAM" id="SSF82861">
    <property type="entry name" value="Mechanosensitive channel protein MscS (YggB), transmembrane region"/>
    <property type="match status" value="1"/>
</dbReference>
<keyword evidence="3" id="KW-1003">Cell membrane</keyword>
<proteinExistence type="inferred from homology"/>
<dbReference type="Pfam" id="PF00924">
    <property type="entry name" value="MS_channel_2nd"/>
    <property type="match status" value="1"/>
</dbReference>
<dbReference type="Gene3D" id="1.10.287.1260">
    <property type="match status" value="1"/>
</dbReference>
<reference evidence="11 12" key="1">
    <citation type="submission" date="2021-04" db="EMBL/GenBank/DDBJ databases">
        <title>The genome sequence of Ideonella sp. 3Y2.</title>
        <authorList>
            <person name="Liu Y."/>
        </authorList>
    </citation>
    <scope>NUCLEOTIDE SEQUENCE [LARGE SCALE GENOMIC DNA]</scope>
    <source>
        <strain evidence="11 12">3Y2</strain>
    </source>
</reference>
<dbReference type="InterPro" id="IPR010920">
    <property type="entry name" value="LSM_dom_sf"/>
</dbReference>
<dbReference type="InterPro" id="IPR011014">
    <property type="entry name" value="MscS_channel_TM-2"/>
</dbReference>
<evidence type="ECO:0000259" key="9">
    <source>
        <dbReference type="Pfam" id="PF21082"/>
    </source>
</evidence>
<feature type="transmembrane region" description="Helical" evidence="7">
    <location>
        <begin position="127"/>
        <end position="150"/>
    </location>
</feature>
<gene>
    <name evidence="11" type="ORF">KAK03_09740</name>
</gene>
<evidence type="ECO:0000256" key="2">
    <source>
        <dbReference type="ARBA" id="ARBA00008017"/>
    </source>
</evidence>
<evidence type="ECO:0000256" key="7">
    <source>
        <dbReference type="SAM" id="Phobius"/>
    </source>
</evidence>
<feature type="domain" description="Mechanosensitive ion channel MscS" evidence="8">
    <location>
        <begin position="252"/>
        <end position="317"/>
    </location>
</feature>
<feature type="transmembrane region" description="Helical" evidence="7">
    <location>
        <begin position="88"/>
        <end position="107"/>
    </location>
</feature>
<accession>A0A940Y6J8</accession>
<dbReference type="InterPro" id="IPR052702">
    <property type="entry name" value="MscS-like_channel"/>
</dbReference>
<dbReference type="InterPro" id="IPR011066">
    <property type="entry name" value="MscS_channel_C_sf"/>
</dbReference>
<dbReference type="AlphaFoldDB" id="A0A940Y6J8"/>
<dbReference type="InterPro" id="IPR049142">
    <property type="entry name" value="MS_channel_1st"/>
</dbReference>
<organism evidence="11 12">
    <name type="scientific">Ideonella alba</name>
    <dbReference type="NCBI Taxonomy" id="2824118"/>
    <lineage>
        <taxon>Bacteria</taxon>
        <taxon>Pseudomonadati</taxon>
        <taxon>Pseudomonadota</taxon>
        <taxon>Betaproteobacteria</taxon>
        <taxon>Burkholderiales</taxon>
        <taxon>Sphaerotilaceae</taxon>
        <taxon>Ideonella</taxon>
    </lineage>
</organism>
<evidence type="ECO:0000256" key="5">
    <source>
        <dbReference type="ARBA" id="ARBA00022989"/>
    </source>
</evidence>
<evidence type="ECO:0000313" key="12">
    <source>
        <dbReference type="Proteomes" id="UP000676246"/>
    </source>
</evidence>
<evidence type="ECO:0000256" key="4">
    <source>
        <dbReference type="ARBA" id="ARBA00022692"/>
    </source>
</evidence>
<feature type="transmembrane region" description="Helical" evidence="7">
    <location>
        <begin position="170"/>
        <end position="193"/>
    </location>
</feature>
<feature type="transmembrane region" description="Helical" evidence="7">
    <location>
        <begin position="59"/>
        <end position="76"/>
    </location>
</feature>